<dbReference type="SUPFAM" id="SSF51445">
    <property type="entry name" value="(Trans)glycosidases"/>
    <property type="match status" value="1"/>
</dbReference>
<protein>
    <recommendedName>
        <fullName evidence="3">1,4-beta-xylanase</fullName>
    </recommendedName>
</protein>
<evidence type="ECO:0008006" key="3">
    <source>
        <dbReference type="Google" id="ProtNLM"/>
    </source>
</evidence>
<proteinExistence type="predicted"/>
<gene>
    <name evidence="1" type="ORF">GCM10010885_22350</name>
</gene>
<dbReference type="EMBL" id="BMOY01000045">
    <property type="protein sequence ID" value="GGJ12478.1"/>
    <property type="molecule type" value="Genomic_DNA"/>
</dbReference>
<keyword evidence="2" id="KW-1185">Reference proteome</keyword>
<comment type="caution">
    <text evidence="1">The sequence shown here is derived from an EMBL/GenBank/DDBJ whole genome shotgun (WGS) entry which is preliminary data.</text>
</comment>
<dbReference type="InterPro" id="IPR017853">
    <property type="entry name" value="GH"/>
</dbReference>
<dbReference type="Pfam" id="PF22612">
    <property type="entry name" value="GH113"/>
    <property type="match status" value="1"/>
</dbReference>
<reference evidence="1" key="2">
    <citation type="submission" date="2020-09" db="EMBL/GenBank/DDBJ databases">
        <authorList>
            <person name="Sun Q."/>
            <person name="Ohkuma M."/>
        </authorList>
    </citation>
    <scope>NUCLEOTIDE SEQUENCE</scope>
    <source>
        <strain evidence="1">JCM 18487</strain>
    </source>
</reference>
<evidence type="ECO:0000313" key="2">
    <source>
        <dbReference type="Proteomes" id="UP000637695"/>
    </source>
</evidence>
<dbReference type="RefSeq" id="WP_188883160.1">
    <property type="nucleotide sequence ID" value="NZ_BMOY01000045.1"/>
</dbReference>
<accession>A0A917KIC1</accession>
<dbReference type="CDD" id="cd19606">
    <property type="entry name" value="GH113-like"/>
    <property type="match status" value="1"/>
</dbReference>
<dbReference type="InterPro" id="IPR055151">
    <property type="entry name" value="GH113"/>
</dbReference>
<dbReference type="Gene3D" id="3.20.20.80">
    <property type="entry name" value="Glycosidases"/>
    <property type="match status" value="1"/>
</dbReference>
<reference evidence="1" key="1">
    <citation type="journal article" date="2014" name="Int. J. Syst. Evol. Microbiol.">
        <title>Complete genome sequence of Corynebacterium casei LMG S-19264T (=DSM 44701T), isolated from a smear-ripened cheese.</title>
        <authorList>
            <consortium name="US DOE Joint Genome Institute (JGI-PGF)"/>
            <person name="Walter F."/>
            <person name="Albersmeier A."/>
            <person name="Kalinowski J."/>
            <person name="Ruckert C."/>
        </authorList>
    </citation>
    <scope>NUCLEOTIDE SEQUENCE</scope>
    <source>
        <strain evidence="1">JCM 18487</strain>
    </source>
</reference>
<name>A0A917KIC1_9BACL</name>
<organism evidence="1 2">
    <name type="scientific">Alicyclobacillus cellulosilyticus</name>
    <dbReference type="NCBI Taxonomy" id="1003997"/>
    <lineage>
        <taxon>Bacteria</taxon>
        <taxon>Bacillati</taxon>
        <taxon>Bacillota</taxon>
        <taxon>Bacilli</taxon>
        <taxon>Bacillales</taxon>
        <taxon>Alicyclobacillaceae</taxon>
        <taxon>Alicyclobacillus</taxon>
    </lineage>
</organism>
<evidence type="ECO:0000313" key="1">
    <source>
        <dbReference type="EMBL" id="GGJ12478.1"/>
    </source>
</evidence>
<sequence>MAATLEFIKGMTWGWPGIRGTWKTPEAEASLREMVDRLGVNWTAVAFSALQDHPQATEIRFEEPPTVTDEEVVWAVETAHALGLKVCLKPVVNCKNGTWRAHICFFDHDVPGEPTWGQWFASYERFILHYARIAEATGCEMFCVGCEMVQADKREREWRALIAKVRAVYTGLVTYNCDKYQEERVRWWDAVDVISASGYYAPERWDERIAAIEQVVAREQKPFFFMETGCPSRKGSLRYPNDWTHQGPPSMEEQDRFYRAMFAKLDGKPWFHGYMLWDWPARLYPREQAPRDDGYCIYGKTAEATVRAYYQSRP</sequence>
<dbReference type="AlphaFoldDB" id="A0A917KIC1"/>
<dbReference type="Proteomes" id="UP000637695">
    <property type="component" value="Unassembled WGS sequence"/>
</dbReference>